<keyword evidence="2" id="KW-0472">Membrane</keyword>
<feature type="compositionally biased region" description="Polar residues" evidence="1">
    <location>
        <begin position="276"/>
        <end position="288"/>
    </location>
</feature>
<feature type="region of interest" description="Disordered" evidence="1">
    <location>
        <begin position="648"/>
        <end position="672"/>
    </location>
</feature>
<feature type="compositionally biased region" description="Basic and acidic residues" evidence="1">
    <location>
        <begin position="208"/>
        <end position="220"/>
    </location>
</feature>
<feature type="compositionally biased region" description="Basic residues" evidence="1">
    <location>
        <begin position="258"/>
        <end position="274"/>
    </location>
</feature>
<evidence type="ECO:0000313" key="4">
    <source>
        <dbReference type="Proteomes" id="UP000678393"/>
    </source>
</evidence>
<feature type="region of interest" description="Disordered" evidence="1">
    <location>
        <begin position="526"/>
        <end position="603"/>
    </location>
</feature>
<dbReference type="Proteomes" id="UP000678393">
    <property type="component" value="Unassembled WGS sequence"/>
</dbReference>
<name>A0A8S3YXR8_9EUPU</name>
<feature type="compositionally biased region" description="Basic and acidic residues" evidence="1">
    <location>
        <begin position="1357"/>
        <end position="1369"/>
    </location>
</feature>
<comment type="caution">
    <text evidence="3">The sequence shown here is derived from an EMBL/GenBank/DDBJ whole genome shotgun (WGS) entry which is preliminary data.</text>
</comment>
<gene>
    <name evidence="3" type="ORF">CUNI_LOCUS5679</name>
</gene>
<accession>A0A8S3YXR8</accession>
<feature type="region of interest" description="Disordered" evidence="1">
    <location>
        <begin position="837"/>
        <end position="859"/>
    </location>
</feature>
<reference evidence="3" key="1">
    <citation type="submission" date="2021-04" db="EMBL/GenBank/DDBJ databases">
        <authorList>
            <consortium name="Molecular Ecology Group"/>
        </authorList>
    </citation>
    <scope>NUCLEOTIDE SEQUENCE</scope>
</reference>
<feature type="region of interest" description="Disordered" evidence="1">
    <location>
        <begin position="1800"/>
        <end position="1825"/>
    </location>
</feature>
<feature type="region of interest" description="Disordered" evidence="1">
    <location>
        <begin position="888"/>
        <end position="912"/>
    </location>
</feature>
<dbReference type="OrthoDB" id="6163254at2759"/>
<feature type="region of interest" description="Disordered" evidence="1">
    <location>
        <begin position="184"/>
        <end position="295"/>
    </location>
</feature>
<feature type="region of interest" description="Disordered" evidence="1">
    <location>
        <begin position="1129"/>
        <end position="1151"/>
    </location>
</feature>
<sequence>MLQHTTAYCTSLVEHVYAFLCHFLLSYKGYVVVNILILGLNLIVLRTVNYYMSKRNAKNPYSLRITSAKFQRIGHTRPGRLLSGQGSAVKVPNRDVPRRQTLNASSRHHRSPVVTSQTPRKARKATPACQKFLTPPTPLPSPYNGKKQTAGDKCDETLDEITWACDESRSSLANMTKAAKYCDSQVQTPSAKDVRVTKSSHVCRRMGKSTDVREEARQEDEGNILSPQENQQKSERVKQGGKKRQKDEDRQNKTKSVAMKKKTGKLKQRHKKVSRGVNTLQQTPSGQQHDFDGDELGKMVSTDLRAEVNREMSAPCVERKVLLNEARAKRMRMKQLTSPRIMETLKNSSGDSKNSMEESDLDLGGSEQFHGNRSESSLVCKRDSWIWFSPDMRPSVEDFAARQRKFRSRDPRVAELAFEISRQEEMNRDIERAAESLIDSSSPSTCKLHDARVLCGHVSQKSLCGAMKTRASRKSRVTPYALPEVNKLPVSSVSNLASGDHAAPDSNEYNDGVSAGKAVSSDLVKILPTKTTPDKQAEKVKDSRTPTPKRRKARQKMTNQQTRSQSQSVVCAEKRSTPPVRSEHPKHEANPSPPEGGSVPHPVNWYNSPAASVIRRMYTPSRYSPLYDNTTLVCSTQCSLCSLVSSSLEHTKANPENNRATKTELTDEDNQRQSRLLHNGQHSSPVEIKHSPGEINLLSAKYTSTDKLTSPKRRKYKELSESSLMSKEEAESCPESPCNLLESYRNRLSPRWRSSRSSPRKRRFSDRVVTCSSRLTPESRMESYKCARRSPQLTFSTGESESDSVYRDKSVGPDASYRQCMISKEVNTTVQRLLFDTEKSSSSHSPSSRSRVPFPDVNTDDDCNKGPKCDTTNIINVSHVRESCTQINISRNSPPNVLETGGSKQDSGSEKHSSCLHEDQLMEVMNPPTSFITSASQTCCACHKTTQKFTNIYARDYYLGKKVTLKKQREARASVHSSKWKKLDIAWCANTPCALRSSQNKSRLSSSKRDCSFTRESLRHKPGMKMLTYASRHSQRFHTSVGCQVTQTVSATSAHSLFRDSLAFGANNDQEMNRSAWKLSPMSNSCTLQAQSSVKCKKPKVGFYETCDKKTAIINLPSPYNSWLPESSIVSPSKKPHVQPRSTGSAHRCKKEDPVQTDTCTLLATVSKNNSSSNVSYPIDKSIPTDKPGLFSKTAQFYFVRGTKLSPNNSRNERASSGNAKLTADLHIDRFQNSRIPGPQWKSSVSLEPNTSEIISEIKITNKHESKDNAPAARTTNPVIPACFAFSGLGKYQTRVTTERSSGCSQQDVHDFDKQQMHPVVSSNAKSQEVTDDGMHYSDQNPTGSSILPHPFTSKGDNPREGRVMAREDGRASTSELLKHFDADTADVDQCSSTTPILASAVKQCSNPDSGYDESLSEKANGDGSFQTSVSTAVESYRPGFSPQWFRQHMCNLEYQDTKSWSVSPVSEASPSSDHAHRSHMSNDCDSEQDTLPSLSDDTFQTAGNCDPFIHQLPDNFRCDHNAQPFSFIKDIARQGIYQHSSPTTLTEAHSGNVFTQDLTPIPGKNKAHHDVTWPHNLQHTVGDTGSKRQSSTDSNRFYPNESNLTVGSEMVSSHTEMIPMSPASVGSKQANHSQEMTHVLKMSPEDTSHNADLSNTSLGNIGLSNTAPAHFSAQVPTILHFPAKSSETFIVDTEHLETATQANTTPTGPRRTIPTPERHGAELSRAQSTSPSYSGLPNSRVSNLEQSDKGIANVWSTKPQNEQSCISALPTFESQDSKETYATSRLRAQITTNTVLDLSSSAMSSPDENAMDVPGNGTDLPDKDRGFTGDSDVKTVVIPCRVQVCAAATLEDELPESIMLPPTSSDEEDATGADGCSDTLAYTPDNITNFRSTNDDWATGWATTTCTENTTRDPQCWQTDKREHILTNEAQQNNSKQRSARRISNQAKSKVFISDRSMAFSEILKRF</sequence>
<feature type="region of interest" description="Disordered" evidence="1">
    <location>
        <begin position="1326"/>
        <end position="1369"/>
    </location>
</feature>
<feature type="region of interest" description="Disordered" evidence="1">
    <location>
        <begin position="1578"/>
        <end position="1603"/>
    </location>
</feature>
<feature type="region of interest" description="Disordered" evidence="1">
    <location>
        <begin position="1404"/>
        <end position="1426"/>
    </location>
</feature>
<proteinExistence type="predicted"/>
<feature type="region of interest" description="Disordered" evidence="1">
    <location>
        <begin position="1462"/>
        <end position="1495"/>
    </location>
</feature>
<evidence type="ECO:0000256" key="1">
    <source>
        <dbReference type="SAM" id="MobiDB-lite"/>
    </source>
</evidence>
<feature type="compositionally biased region" description="Low complexity" evidence="1">
    <location>
        <begin position="1705"/>
        <end position="1716"/>
    </location>
</feature>
<feature type="compositionally biased region" description="Basic and acidic residues" evidence="1">
    <location>
        <begin position="572"/>
        <end position="589"/>
    </location>
</feature>
<feature type="region of interest" description="Disordered" evidence="1">
    <location>
        <begin position="345"/>
        <end position="369"/>
    </location>
</feature>
<feature type="compositionally biased region" description="Basic and acidic residues" evidence="1">
    <location>
        <begin position="532"/>
        <end position="544"/>
    </location>
</feature>
<organism evidence="3 4">
    <name type="scientific">Candidula unifasciata</name>
    <dbReference type="NCBI Taxonomy" id="100452"/>
    <lineage>
        <taxon>Eukaryota</taxon>
        <taxon>Metazoa</taxon>
        <taxon>Spiralia</taxon>
        <taxon>Lophotrochozoa</taxon>
        <taxon>Mollusca</taxon>
        <taxon>Gastropoda</taxon>
        <taxon>Heterobranchia</taxon>
        <taxon>Euthyneura</taxon>
        <taxon>Panpulmonata</taxon>
        <taxon>Eupulmonata</taxon>
        <taxon>Stylommatophora</taxon>
        <taxon>Helicina</taxon>
        <taxon>Helicoidea</taxon>
        <taxon>Geomitridae</taxon>
        <taxon>Candidula</taxon>
    </lineage>
</organism>
<feature type="region of interest" description="Disordered" evidence="1">
    <location>
        <begin position="706"/>
        <end position="736"/>
    </location>
</feature>
<evidence type="ECO:0000256" key="2">
    <source>
        <dbReference type="SAM" id="Phobius"/>
    </source>
</evidence>
<feature type="compositionally biased region" description="Polar residues" evidence="1">
    <location>
        <begin position="1726"/>
        <end position="1744"/>
    </location>
</feature>
<feature type="region of interest" description="Disordered" evidence="1">
    <location>
        <begin position="96"/>
        <end position="127"/>
    </location>
</feature>
<keyword evidence="2" id="KW-0812">Transmembrane</keyword>
<dbReference type="EMBL" id="CAJHNH020000837">
    <property type="protein sequence ID" value="CAG5120121.1"/>
    <property type="molecule type" value="Genomic_DNA"/>
</dbReference>
<feature type="compositionally biased region" description="Low complexity" evidence="1">
    <location>
        <begin position="842"/>
        <end position="851"/>
    </location>
</feature>
<feature type="compositionally biased region" description="Basic and acidic residues" evidence="1">
    <location>
        <begin position="649"/>
        <end position="672"/>
    </location>
</feature>
<keyword evidence="2" id="KW-1133">Transmembrane helix</keyword>
<feature type="compositionally biased region" description="Low complexity" evidence="1">
    <location>
        <begin position="1462"/>
        <end position="1473"/>
    </location>
</feature>
<feature type="region of interest" description="Disordered" evidence="1">
    <location>
        <begin position="132"/>
        <end position="151"/>
    </location>
</feature>
<feature type="region of interest" description="Disordered" evidence="1">
    <location>
        <begin position="1699"/>
        <end position="1744"/>
    </location>
</feature>
<protein>
    <submittedName>
        <fullName evidence="3">Uncharacterized protein</fullName>
    </submittedName>
</protein>
<keyword evidence="4" id="KW-1185">Reference proteome</keyword>
<feature type="compositionally biased region" description="Polar residues" evidence="1">
    <location>
        <begin position="556"/>
        <end position="569"/>
    </location>
</feature>
<feature type="transmembrane region" description="Helical" evidence="2">
    <location>
        <begin position="30"/>
        <end position="52"/>
    </location>
</feature>
<evidence type="ECO:0000313" key="3">
    <source>
        <dbReference type="EMBL" id="CAG5120121.1"/>
    </source>
</evidence>